<reference evidence="1" key="1">
    <citation type="submission" date="2020-03" db="EMBL/GenBank/DDBJ databases">
        <authorList>
            <person name="Weist P."/>
        </authorList>
    </citation>
    <scope>NUCLEOTIDE SEQUENCE</scope>
</reference>
<name>A0A9N7U8Q2_PLEPL</name>
<comment type="caution">
    <text evidence="1">The sequence shown here is derived from an EMBL/GenBank/DDBJ whole genome shotgun (WGS) entry which is preliminary data.</text>
</comment>
<gene>
    <name evidence="1" type="ORF">PLEPLA_LOCUS14381</name>
</gene>
<keyword evidence="2" id="KW-1185">Reference proteome</keyword>
<organism evidence="1 2">
    <name type="scientific">Pleuronectes platessa</name>
    <name type="common">European plaice</name>
    <dbReference type="NCBI Taxonomy" id="8262"/>
    <lineage>
        <taxon>Eukaryota</taxon>
        <taxon>Metazoa</taxon>
        <taxon>Chordata</taxon>
        <taxon>Craniata</taxon>
        <taxon>Vertebrata</taxon>
        <taxon>Euteleostomi</taxon>
        <taxon>Actinopterygii</taxon>
        <taxon>Neopterygii</taxon>
        <taxon>Teleostei</taxon>
        <taxon>Neoteleostei</taxon>
        <taxon>Acanthomorphata</taxon>
        <taxon>Carangaria</taxon>
        <taxon>Pleuronectiformes</taxon>
        <taxon>Pleuronectoidei</taxon>
        <taxon>Pleuronectidae</taxon>
        <taxon>Pleuronectes</taxon>
    </lineage>
</organism>
<dbReference type="EMBL" id="CADEAL010000890">
    <property type="protein sequence ID" value="CAB1426445.1"/>
    <property type="molecule type" value="Genomic_DNA"/>
</dbReference>
<dbReference type="AlphaFoldDB" id="A0A9N7U8Q2"/>
<evidence type="ECO:0000313" key="1">
    <source>
        <dbReference type="EMBL" id="CAB1426445.1"/>
    </source>
</evidence>
<evidence type="ECO:0000313" key="2">
    <source>
        <dbReference type="Proteomes" id="UP001153269"/>
    </source>
</evidence>
<protein>
    <submittedName>
        <fullName evidence="1">Uncharacterized protein</fullName>
    </submittedName>
</protein>
<proteinExistence type="predicted"/>
<sequence>MYHLETRQTTRQANICNDKPCLKGLNPDLPGIMSAYRVAYHCSKKLIVPTPDKDGQQQAEVSWDHSAPWTEAALTVALLQVEVKTQAAGLRQSVSQTVSQVVNGHTLLPPPHLDKLHRHGIKESNFMNIQSLRPGRLTRGERSTEVLSCVFHKSSFHRTELDSLSRG</sequence>
<dbReference type="Proteomes" id="UP001153269">
    <property type="component" value="Unassembled WGS sequence"/>
</dbReference>
<accession>A0A9N7U8Q2</accession>